<dbReference type="Proteomes" id="UP000027148">
    <property type="component" value="Chromosome"/>
</dbReference>
<dbReference type="CDD" id="cd00520">
    <property type="entry name" value="RRF"/>
    <property type="match status" value="1"/>
</dbReference>
<evidence type="ECO:0000256" key="5">
    <source>
        <dbReference type="ARBA" id="ARBA00025050"/>
    </source>
</evidence>
<dbReference type="Gene3D" id="3.30.1360.40">
    <property type="match status" value="1"/>
</dbReference>
<protein>
    <recommendedName>
        <fullName evidence="6">Ribosome-recycling factor</fullName>
        <shortName evidence="6">RRF</shortName>
    </recommendedName>
    <alternativeName>
        <fullName evidence="6">Ribosome-releasing factor</fullName>
    </alternativeName>
</protein>
<keyword evidence="3 6" id="KW-0963">Cytoplasm</keyword>
<dbReference type="KEGG" id="elv:FNIIJ_283"/>
<dbReference type="GO" id="GO:0005737">
    <property type="term" value="C:cytoplasm"/>
    <property type="evidence" value="ECO:0007669"/>
    <property type="project" value="UniProtKB-SubCell"/>
</dbReference>
<dbReference type="FunFam" id="1.10.132.20:FF:000001">
    <property type="entry name" value="Ribosome-recycling factor"/>
    <property type="match status" value="1"/>
</dbReference>
<evidence type="ECO:0000256" key="2">
    <source>
        <dbReference type="ARBA" id="ARBA00005912"/>
    </source>
</evidence>
<dbReference type="InterPro" id="IPR036191">
    <property type="entry name" value="RRF_sf"/>
</dbReference>
<dbReference type="EMBL" id="CP006873">
    <property type="protein sequence ID" value="AID37533.1"/>
    <property type="molecule type" value="Genomic_DNA"/>
</dbReference>
<keyword evidence="9" id="KW-1185">Reference proteome</keyword>
<comment type="similarity">
    <text evidence="2 6">Belongs to the RRF family.</text>
</comment>
<dbReference type="PANTHER" id="PTHR20982">
    <property type="entry name" value="RIBOSOME RECYCLING FACTOR"/>
    <property type="match status" value="1"/>
</dbReference>
<dbReference type="InterPro" id="IPR002661">
    <property type="entry name" value="Ribosome_recyc_fac"/>
</dbReference>
<evidence type="ECO:0000313" key="8">
    <source>
        <dbReference type="EMBL" id="AID37533.1"/>
    </source>
</evidence>
<evidence type="ECO:0000259" key="7">
    <source>
        <dbReference type="Pfam" id="PF01765"/>
    </source>
</evidence>
<evidence type="ECO:0000256" key="1">
    <source>
        <dbReference type="ARBA" id="ARBA00004496"/>
    </source>
</evidence>
<reference evidence="8 9" key="1">
    <citation type="journal article" date="2014" name="Genome Biol. Evol.">
        <title>Genome sequence of "Candidatus Walczuchella monophlebidarum" the flavobacterial endosymbiont of Llaveia axin axin (Hemiptera: Coccoidea: Monophlebidae).</title>
        <authorList>
            <person name="Rosas-Perez T."/>
            <person name="Rosenblueth M."/>
            <person name="Rincon-Rosales R."/>
            <person name="Mora J."/>
            <person name="Martinez-Romero E."/>
        </authorList>
    </citation>
    <scope>NUCLEOTIDE SEQUENCE [LARGE SCALE GENOMIC DNA]</scope>
    <source>
        <strain evidence="8">FNIIJ</strain>
    </source>
</reference>
<comment type="function">
    <text evidence="5 6">Responsible for the release of ribosomes from messenger RNA at the termination of protein biosynthesis. May increase the efficiency of translation by recycling ribosomes from one round of translation to another.</text>
</comment>
<dbReference type="RefSeq" id="WP_038436271.1">
    <property type="nucleotide sequence ID" value="NZ_CP006873.1"/>
</dbReference>
<dbReference type="STRING" id="1415657.FNIIJ_283"/>
<dbReference type="HOGENOM" id="CLU_073981_2_1_10"/>
<accession>A0A068DWX6</accession>
<feature type="domain" description="Ribosome recycling factor" evidence="7">
    <location>
        <begin position="22"/>
        <end position="182"/>
    </location>
</feature>
<dbReference type="Pfam" id="PF01765">
    <property type="entry name" value="RRF"/>
    <property type="match status" value="1"/>
</dbReference>
<dbReference type="PANTHER" id="PTHR20982:SF3">
    <property type="entry name" value="MITOCHONDRIAL RIBOSOME RECYCLING FACTOR PSEUDO 1"/>
    <property type="match status" value="1"/>
</dbReference>
<dbReference type="AlphaFoldDB" id="A0A068DWX6"/>
<dbReference type="HAMAP" id="MF_00040">
    <property type="entry name" value="RRF"/>
    <property type="match status" value="1"/>
</dbReference>
<dbReference type="FunFam" id="3.30.1360.40:FF:000001">
    <property type="entry name" value="Ribosome-recycling factor"/>
    <property type="match status" value="1"/>
</dbReference>
<sequence>MEEVQQILSLSKKEMEKSLEHLKTDFSKIRTGKANPNMLDTIKVEYYGVITALNKIANISIIDSTTLSIYPWERSLLSSIERALINANIGFTPMNNGEAIIIHFPPITEERRKELVKIAKEEAELGKVSIRNVRKETNHLLKKNKNISEDLLELSEEKVQKITNTYIHQIDELLAGKAKEIMTI</sequence>
<dbReference type="SUPFAM" id="SSF55194">
    <property type="entry name" value="Ribosome recycling factor, RRF"/>
    <property type="match status" value="1"/>
</dbReference>
<keyword evidence="4 6" id="KW-0648">Protein biosynthesis</keyword>
<name>A0A068DWX6_9FLAO</name>
<evidence type="ECO:0000313" key="9">
    <source>
        <dbReference type="Proteomes" id="UP000027148"/>
    </source>
</evidence>
<dbReference type="GO" id="GO:0006415">
    <property type="term" value="P:translational termination"/>
    <property type="evidence" value="ECO:0007669"/>
    <property type="project" value="UniProtKB-UniRule"/>
</dbReference>
<dbReference type="InterPro" id="IPR023584">
    <property type="entry name" value="Ribosome_recyc_fac_dom"/>
</dbReference>
<evidence type="ECO:0000256" key="3">
    <source>
        <dbReference type="ARBA" id="ARBA00022490"/>
    </source>
</evidence>
<comment type="subcellular location">
    <subcellularLocation>
        <location evidence="1 6">Cytoplasm</location>
    </subcellularLocation>
</comment>
<dbReference type="NCBIfam" id="TIGR00496">
    <property type="entry name" value="frr"/>
    <property type="match status" value="1"/>
</dbReference>
<gene>
    <name evidence="6 8" type="primary">frr</name>
    <name evidence="8" type="ORF">FNIIJ_283</name>
</gene>
<proteinExistence type="inferred from homology"/>
<dbReference type="Gene3D" id="1.10.132.20">
    <property type="entry name" value="Ribosome-recycling factor"/>
    <property type="match status" value="1"/>
</dbReference>
<evidence type="ECO:0000256" key="4">
    <source>
        <dbReference type="ARBA" id="ARBA00022917"/>
    </source>
</evidence>
<dbReference type="OrthoDB" id="9804006at2"/>
<organism evidence="8 9">
    <name type="scientific">Candidatus Walczuchella monophlebidarum</name>
    <dbReference type="NCBI Taxonomy" id="1415657"/>
    <lineage>
        <taxon>Bacteria</taxon>
        <taxon>Pseudomonadati</taxon>
        <taxon>Bacteroidota</taxon>
        <taxon>Flavobacteriia</taxon>
        <taxon>Flavobacteriales</taxon>
        <taxon>Candidatus Walczuchella</taxon>
    </lineage>
</organism>
<dbReference type="GO" id="GO:0043023">
    <property type="term" value="F:ribosomal large subunit binding"/>
    <property type="evidence" value="ECO:0007669"/>
    <property type="project" value="TreeGrafter"/>
</dbReference>
<evidence type="ECO:0000256" key="6">
    <source>
        <dbReference type="HAMAP-Rule" id="MF_00040"/>
    </source>
</evidence>